<name>A0A3R7L6T3_9TRYP</name>
<accession>A0A3R7L6T3</accession>
<dbReference type="SUPFAM" id="SSF158682">
    <property type="entry name" value="TerB-like"/>
    <property type="match status" value="1"/>
</dbReference>
<dbReference type="AlphaFoldDB" id="A0A3R7L6T3"/>
<reference evidence="1 2" key="1">
    <citation type="journal article" date="2018" name="BMC Genomics">
        <title>Genomic comparison of Trypanosoma conorhini and Trypanosoma rangeli to Trypanosoma cruzi strains of high and low virulence.</title>
        <authorList>
            <person name="Bradwell K.R."/>
            <person name="Koparde V.N."/>
            <person name="Matveyev A.V."/>
            <person name="Serrano M.G."/>
            <person name="Alves J.M."/>
            <person name="Parikh H."/>
            <person name="Huang B."/>
            <person name="Lee V."/>
            <person name="Espinosa-Alvarez O."/>
            <person name="Ortiz P.A."/>
            <person name="Costa-Martins A.G."/>
            <person name="Teixeira M.M."/>
            <person name="Buck G.A."/>
        </authorList>
    </citation>
    <scope>NUCLEOTIDE SEQUENCE [LARGE SCALE GENOMIC DNA]</scope>
    <source>
        <strain evidence="1 2">025E</strain>
    </source>
</reference>
<dbReference type="Proteomes" id="UP000284403">
    <property type="component" value="Unassembled WGS sequence"/>
</dbReference>
<evidence type="ECO:0000313" key="1">
    <source>
        <dbReference type="EMBL" id="RNF17366.1"/>
    </source>
</evidence>
<dbReference type="RefSeq" id="XP_029228115.1">
    <property type="nucleotide sequence ID" value="XM_029371810.1"/>
</dbReference>
<dbReference type="Gene3D" id="1.10.3680.10">
    <property type="entry name" value="TerB-like"/>
    <property type="match status" value="1"/>
</dbReference>
<evidence type="ECO:0000313" key="2">
    <source>
        <dbReference type="Proteomes" id="UP000284403"/>
    </source>
</evidence>
<protein>
    <submittedName>
        <fullName evidence="1">Uncharacterized protein</fullName>
    </submittedName>
</protein>
<keyword evidence="2" id="KW-1185">Reference proteome</keyword>
<dbReference type="InterPro" id="IPR029024">
    <property type="entry name" value="TerB-like"/>
</dbReference>
<dbReference type="GeneID" id="40318516"/>
<sequence>MLRLTRGLCGPYVSVVGCIFLLDTLYGSKYSPHVGVCSLPYAYVKTLLFCVSGQEKREPSREYVHGLIEHLLPLNGEEDARIRLELMQFVDTVPLRTAAAHAGTTAGARGGGGASQLSENMTAFLSGPVIPAALARVLLYDAVCACADDGEYSESERLRVSHVAAKLSIPQRVRDAIEKVVVQERLLAMRKRRLLLVSDTPPPR</sequence>
<organism evidence="1 2">
    <name type="scientific">Trypanosoma conorhini</name>
    <dbReference type="NCBI Taxonomy" id="83891"/>
    <lineage>
        <taxon>Eukaryota</taxon>
        <taxon>Discoba</taxon>
        <taxon>Euglenozoa</taxon>
        <taxon>Kinetoplastea</taxon>
        <taxon>Metakinetoplastina</taxon>
        <taxon>Trypanosomatida</taxon>
        <taxon>Trypanosomatidae</taxon>
        <taxon>Trypanosoma</taxon>
    </lineage>
</organism>
<dbReference type="PROSITE" id="PS51257">
    <property type="entry name" value="PROKAR_LIPOPROTEIN"/>
    <property type="match status" value="1"/>
</dbReference>
<dbReference type="OrthoDB" id="266799at2759"/>
<comment type="caution">
    <text evidence="1">The sequence shown here is derived from an EMBL/GenBank/DDBJ whole genome shotgun (WGS) entry which is preliminary data.</text>
</comment>
<dbReference type="EMBL" id="MKKU01000264">
    <property type="protein sequence ID" value="RNF17366.1"/>
    <property type="molecule type" value="Genomic_DNA"/>
</dbReference>
<proteinExistence type="predicted"/>
<gene>
    <name evidence="1" type="ORF">Tco025E_04905</name>
</gene>